<accession>A0AAV7NJP8</accession>
<dbReference type="InterPro" id="IPR042566">
    <property type="entry name" value="L1_C"/>
</dbReference>
<organism evidence="1 2">
    <name type="scientific">Pleurodeles waltl</name>
    <name type="common">Iberian ribbed newt</name>
    <dbReference type="NCBI Taxonomy" id="8319"/>
    <lineage>
        <taxon>Eukaryota</taxon>
        <taxon>Metazoa</taxon>
        <taxon>Chordata</taxon>
        <taxon>Craniata</taxon>
        <taxon>Vertebrata</taxon>
        <taxon>Euteleostomi</taxon>
        <taxon>Amphibia</taxon>
        <taxon>Batrachia</taxon>
        <taxon>Caudata</taxon>
        <taxon>Salamandroidea</taxon>
        <taxon>Salamandridae</taxon>
        <taxon>Pleurodelinae</taxon>
        <taxon>Pleurodeles</taxon>
    </lineage>
</organism>
<evidence type="ECO:0000313" key="1">
    <source>
        <dbReference type="EMBL" id="KAJ1116191.1"/>
    </source>
</evidence>
<dbReference type="AlphaFoldDB" id="A0AAV7NJP8"/>
<evidence type="ECO:0000313" key="2">
    <source>
        <dbReference type="Proteomes" id="UP001066276"/>
    </source>
</evidence>
<dbReference type="EMBL" id="JANPWB010000012">
    <property type="protein sequence ID" value="KAJ1116191.1"/>
    <property type="molecule type" value="Genomic_DNA"/>
</dbReference>
<proteinExistence type="predicted"/>
<reference evidence="1" key="1">
    <citation type="journal article" date="2022" name="bioRxiv">
        <title>Sequencing and chromosome-scale assembly of the giantPleurodeles waltlgenome.</title>
        <authorList>
            <person name="Brown T."/>
            <person name="Elewa A."/>
            <person name="Iarovenko S."/>
            <person name="Subramanian E."/>
            <person name="Araus A.J."/>
            <person name="Petzold A."/>
            <person name="Susuki M."/>
            <person name="Suzuki K.-i.T."/>
            <person name="Hayashi T."/>
            <person name="Toyoda A."/>
            <person name="Oliveira C."/>
            <person name="Osipova E."/>
            <person name="Leigh N.D."/>
            <person name="Simon A."/>
            <person name="Yun M.H."/>
        </authorList>
    </citation>
    <scope>NUCLEOTIDE SEQUENCE</scope>
    <source>
        <strain evidence="1">20211129_DDA</strain>
        <tissue evidence="1">Liver</tissue>
    </source>
</reference>
<dbReference type="Gene3D" id="3.30.250.20">
    <property type="entry name" value="L1 transposable element, C-terminal domain"/>
    <property type="match status" value="1"/>
</dbReference>
<comment type="caution">
    <text evidence="1">The sequence shown here is derived from an EMBL/GenBank/DDBJ whole genome shotgun (WGS) entry which is preliminary data.</text>
</comment>
<protein>
    <submittedName>
        <fullName evidence="1">Uncharacterized protein</fullName>
    </submittedName>
</protein>
<keyword evidence="2" id="KW-1185">Reference proteome</keyword>
<dbReference type="Proteomes" id="UP001066276">
    <property type="component" value="Chromosome 8"/>
</dbReference>
<sequence>MPTLSWTGLPTPYVAHSHGPFRTKGYEVQIAAEFLKETNDRCKTLLLLRPQLCQLDVKYGLFELTQMWITKNGKSKEFYDPEDLRLSLESLSCPDHGHDLLGPALGTDQ</sequence>
<name>A0AAV7NJP8_PLEWA</name>
<gene>
    <name evidence="1" type="ORF">NDU88_004409</name>
</gene>